<feature type="domain" description="SPFH" evidence="1">
    <location>
        <begin position="26"/>
        <end position="232"/>
    </location>
</feature>
<gene>
    <name evidence="2" type="ORF">EZJ43_04100</name>
</gene>
<dbReference type="AlphaFoldDB" id="A0A4R5MN89"/>
<keyword evidence="3" id="KW-1185">Reference proteome</keyword>
<dbReference type="OrthoDB" id="9764015at2"/>
<evidence type="ECO:0000313" key="3">
    <source>
        <dbReference type="Proteomes" id="UP000295668"/>
    </source>
</evidence>
<dbReference type="InterPro" id="IPR033880">
    <property type="entry name" value="SPFH_YdjI"/>
</dbReference>
<dbReference type="Pfam" id="PF13421">
    <property type="entry name" value="Band_7_1"/>
    <property type="match status" value="1"/>
</dbReference>
<protein>
    <submittedName>
        <fullName evidence="2">SPFH domain-containing protein</fullName>
    </submittedName>
</protein>
<dbReference type="PANTHER" id="PTHR37826">
    <property type="entry name" value="FLOTILLIN BAND_7_5 DOMAIN PROTEIN"/>
    <property type="match status" value="1"/>
</dbReference>
<organism evidence="2 3">
    <name type="scientific">Pedobacter changchengzhani</name>
    <dbReference type="NCBI Taxonomy" id="2529274"/>
    <lineage>
        <taxon>Bacteria</taxon>
        <taxon>Pseudomonadati</taxon>
        <taxon>Bacteroidota</taxon>
        <taxon>Sphingobacteriia</taxon>
        <taxon>Sphingobacteriales</taxon>
        <taxon>Sphingobacteriaceae</taxon>
        <taxon>Pedobacter</taxon>
    </lineage>
</organism>
<comment type="caution">
    <text evidence="2">The sequence shown here is derived from an EMBL/GenBank/DDBJ whole genome shotgun (WGS) entry which is preliminary data.</text>
</comment>
<dbReference type="PANTHER" id="PTHR37826:SF2">
    <property type="entry name" value="ZINC-RIBBON DOMAIN-CONTAINING PROTEIN"/>
    <property type="match status" value="1"/>
</dbReference>
<accession>A0A4R5MN89</accession>
<dbReference type="CDD" id="cd03408">
    <property type="entry name" value="SPFH_like_u1"/>
    <property type="match status" value="1"/>
</dbReference>
<dbReference type="Proteomes" id="UP000295668">
    <property type="component" value="Unassembled WGS sequence"/>
</dbReference>
<dbReference type="EMBL" id="SJCY01000002">
    <property type="protein sequence ID" value="TDG37307.1"/>
    <property type="molecule type" value="Genomic_DNA"/>
</dbReference>
<evidence type="ECO:0000313" key="2">
    <source>
        <dbReference type="EMBL" id="TDG37307.1"/>
    </source>
</evidence>
<proteinExistence type="predicted"/>
<dbReference type="RefSeq" id="WP_133261400.1">
    <property type="nucleotide sequence ID" value="NZ_SJCY01000002.1"/>
</dbReference>
<sequence length="334" mass="37343">MGIINFFKNQLSQVIEWKDQSADLLVYKFRSDNDEIKNASKLIVAPGQGAIILYEGKVSDVIDTPGIYNLETDNHSFITTLTKLRTAFESEHKLKIYFYRTAESVNQNWGTSQAIKYVDPIYKFPVELGANGNFSFKISSATHLFQEIVGAKDFYTTAEAKQVIQNRFPQTMSTYLATSSISYQTIDSQLGTLSMGLKEQLNVELQNLGFELTDFKLNGTIFDADTKERINKIADITADALAAKEGGLNYVELEKLKALRDAARNEGGLAGAGLQLGVGMELGKTFNDQKVQIINNDPNTDPVVQLQKLKLLLNEDIITQAEFDEKKKGWLEKL</sequence>
<evidence type="ECO:0000259" key="1">
    <source>
        <dbReference type="Pfam" id="PF13421"/>
    </source>
</evidence>
<name>A0A4R5MN89_9SPHI</name>
<reference evidence="2 3" key="1">
    <citation type="submission" date="2019-02" db="EMBL/GenBank/DDBJ databases">
        <title>Pedobacter sp. nov., a novel speices isolated from soil of pinguins habitat in Antarcitica.</title>
        <authorList>
            <person name="He R.-H."/>
        </authorList>
    </citation>
    <scope>NUCLEOTIDE SEQUENCE [LARGE SCALE GENOMIC DNA]</scope>
    <source>
        <strain evidence="2 3">E01020</strain>
    </source>
</reference>